<evidence type="ECO:0000313" key="3">
    <source>
        <dbReference type="Proteomes" id="UP000219338"/>
    </source>
</evidence>
<evidence type="ECO:0000256" key="1">
    <source>
        <dbReference type="SAM" id="Phobius"/>
    </source>
</evidence>
<keyword evidence="3" id="KW-1185">Reference proteome</keyword>
<feature type="transmembrane region" description="Helical" evidence="1">
    <location>
        <begin position="81"/>
        <end position="102"/>
    </location>
</feature>
<name>A0A284RS43_ARMOS</name>
<keyword evidence="1" id="KW-0472">Membrane</keyword>
<keyword evidence="1" id="KW-0812">Transmembrane</keyword>
<evidence type="ECO:0000313" key="2">
    <source>
        <dbReference type="EMBL" id="SJL11586.1"/>
    </source>
</evidence>
<protein>
    <submittedName>
        <fullName evidence="2">Uncharacterized protein</fullName>
    </submittedName>
</protein>
<sequence>MQANKTAPHCDAAKSFGYGYPTTVPMAGETLSSSSLIRWYTKQIFILAFTDKQAGSALFHYRHFFAPSIDMMHPKLVAKVLWQYIIANSIALRISSCALFGLNPALSNYHL</sequence>
<accession>A0A284RS43</accession>
<gene>
    <name evidence="2" type="ORF">ARMOST_14992</name>
</gene>
<dbReference type="OrthoDB" id="10051892at2759"/>
<dbReference type="Proteomes" id="UP000219338">
    <property type="component" value="Unassembled WGS sequence"/>
</dbReference>
<organism evidence="2 3">
    <name type="scientific">Armillaria ostoyae</name>
    <name type="common">Armillaria root rot fungus</name>
    <dbReference type="NCBI Taxonomy" id="47428"/>
    <lineage>
        <taxon>Eukaryota</taxon>
        <taxon>Fungi</taxon>
        <taxon>Dikarya</taxon>
        <taxon>Basidiomycota</taxon>
        <taxon>Agaricomycotina</taxon>
        <taxon>Agaricomycetes</taxon>
        <taxon>Agaricomycetidae</taxon>
        <taxon>Agaricales</taxon>
        <taxon>Marasmiineae</taxon>
        <taxon>Physalacriaceae</taxon>
        <taxon>Armillaria</taxon>
    </lineage>
</organism>
<proteinExistence type="predicted"/>
<reference evidence="3" key="1">
    <citation type="journal article" date="2017" name="Nat. Ecol. Evol.">
        <title>Genome expansion and lineage-specific genetic innovations in the forest pathogenic fungi Armillaria.</title>
        <authorList>
            <person name="Sipos G."/>
            <person name="Prasanna A.N."/>
            <person name="Walter M.C."/>
            <person name="O'Connor E."/>
            <person name="Balint B."/>
            <person name="Krizsan K."/>
            <person name="Kiss B."/>
            <person name="Hess J."/>
            <person name="Varga T."/>
            <person name="Slot J."/>
            <person name="Riley R."/>
            <person name="Boka B."/>
            <person name="Rigling D."/>
            <person name="Barry K."/>
            <person name="Lee J."/>
            <person name="Mihaltcheva S."/>
            <person name="LaButti K."/>
            <person name="Lipzen A."/>
            <person name="Waldron R."/>
            <person name="Moloney N.M."/>
            <person name="Sperisen C."/>
            <person name="Kredics L."/>
            <person name="Vagvoelgyi C."/>
            <person name="Patrignani A."/>
            <person name="Fitzpatrick D."/>
            <person name="Nagy I."/>
            <person name="Doyle S."/>
            <person name="Anderson J.B."/>
            <person name="Grigoriev I.V."/>
            <person name="Gueldener U."/>
            <person name="Muensterkoetter M."/>
            <person name="Nagy L.G."/>
        </authorList>
    </citation>
    <scope>NUCLEOTIDE SEQUENCE [LARGE SCALE GENOMIC DNA]</scope>
    <source>
        <strain evidence="3">C18/9</strain>
    </source>
</reference>
<dbReference type="EMBL" id="FUEG01000014">
    <property type="protein sequence ID" value="SJL11586.1"/>
    <property type="molecule type" value="Genomic_DNA"/>
</dbReference>
<dbReference type="AlphaFoldDB" id="A0A284RS43"/>
<keyword evidence="1" id="KW-1133">Transmembrane helix</keyword>